<dbReference type="PANTHER" id="PTHR11142">
    <property type="entry name" value="PSEUDOURIDYLATE SYNTHASE"/>
    <property type="match status" value="1"/>
</dbReference>
<sequence>MKLSCAGLQLQRGVEDITTVEAALEEAIFKAGGILESNRGALHKIDWSRSSRTDKGVHSCSTVIGLKMECVVESFESDPEGLGIAGEINKHLPGQQVRVLSVQRTTQKFDARQICEGRVYSYFLPTSIIGLELDGSEEDRERLRLLRECLALYEGVHAFHNFTKRRLYRTSQRKQGRGAKRKGGGRVTAGAWNEERDEADPITRSHFRHIFSATADDPTPLVPGGTPCIKVVFSGQSFMLHQIRHMIGAAVAVARGTIPLDYVEGCLRSPSRAIMPLAPPHVLVLSETVMMQWRDEQARAMLAHTTGERLTLRSGGLAAQQAFLSEVLHPAINDLLQAKDWEWWEGVLQRIVYDEAEMAAFLTSHAESKARLEQHRAERQAEAAAFDAARA</sequence>
<evidence type="ECO:0000313" key="8">
    <source>
        <dbReference type="Proteomes" id="UP000007264"/>
    </source>
</evidence>
<dbReference type="OrthoDB" id="10256309at2759"/>
<dbReference type="SUPFAM" id="SSF55120">
    <property type="entry name" value="Pseudouridine synthase"/>
    <property type="match status" value="1"/>
</dbReference>
<reference evidence="7 8" key="1">
    <citation type="journal article" date="2012" name="Genome Biol.">
        <title>The genome of the polar eukaryotic microalga coccomyxa subellipsoidea reveals traits of cold adaptation.</title>
        <authorList>
            <person name="Blanc G."/>
            <person name="Agarkova I."/>
            <person name="Grimwood J."/>
            <person name="Kuo A."/>
            <person name="Brueggeman A."/>
            <person name="Dunigan D."/>
            <person name="Gurnon J."/>
            <person name="Ladunga I."/>
            <person name="Lindquist E."/>
            <person name="Lucas S."/>
            <person name="Pangilinan J."/>
            <person name="Proschold T."/>
            <person name="Salamov A."/>
            <person name="Schmutz J."/>
            <person name="Weeks D."/>
            <person name="Yamada T."/>
            <person name="Claverie J.M."/>
            <person name="Grigoriev I."/>
            <person name="Van Etten J."/>
            <person name="Lomsadze A."/>
            <person name="Borodovsky M."/>
        </authorList>
    </citation>
    <scope>NUCLEOTIDE SEQUENCE [LARGE SCALE GENOMIC DNA]</scope>
    <source>
        <strain evidence="7 8">C-169</strain>
    </source>
</reference>
<dbReference type="RefSeq" id="XP_005649327.1">
    <property type="nucleotide sequence ID" value="XM_005649270.1"/>
</dbReference>
<dbReference type="GO" id="GO:1990481">
    <property type="term" value="P:mRNA pseudouridine synthesis"/>
    <property type="evidence" value="ECO:0007669"/>
    <property type="project" value="TreeGrafter"/>
</dbReference>
<dbReference type="KEGG" id="csl:COCSUDRAFT_14273"/>
<dbReference type="InterPro" id="IPR020097">
    <property type="entry name" value="PsdUridine_synth_TruA_a/b_dom"/>
</dbReference>
<dbReference type="CDD" id="cd02568">
    <property type="entry name" value="PseudoU_synth_PUS1_PUS2"/>
    <property type="match status" value="1"/>
</dbReference>
<accession>I0Z2B4</accession>
<keyword evidence="8" id="KW-1185">Reference proteome</keyword>
<gene>
    <name evidence="7" type="ORF">COCSUDRAFT_14273</name>
</gene>
<dbReference type="InterPro" id="IPR020094">
    <property type="entry name" value="TruA/RsuA/RluB/E/F_N"/>
</dbReference>
<dbReference type="STRING" id="574566.I0Z2B4"/>
<dbReference type="Proteomes" id="UP000007264">
    <property type="component" value="Unassembled WGS sequence"/>
</dbReference>
<dbReference type="AlphaFoldDB" id="I0Z2B4"/>
<dbReference type="InterPro" id="IPR020095">
    <property type="entry name" value="PsdUridine_synth_TruA_C"/>
</dbReference>
<dbReference type="GeneID" id="17042784"/>
<evidence type="ECO:0000256" key="3">
    <source>
        <dbReference type="ARBA" id="ARBA00023235"/>
    </source>
</evidence>
<feature type="active site" description="Nucleophile" evidence="4">
    <location>
        <position position="54"/>
    </location>
</feature>
<dbReference type="Pfam" id="PF01416">
    <property type="entry name" value="PseudoU_synth_1"/>
    <property type="match status" value="1"/>
</dbReference>
<dbReference type="EMBL" id="AGSI01000005">
    <property type="protein sequence ID" value="EIE24783.1"/>
    <property type="molecule type" value="Genomic_DNA"/>
</dbReference>
<dbReference type="GO" id="GO:0031119">
    <property type="term" value="P:tRNA pseudouridine synthesis"/>
    <property type="evidence" value="ECO:0007669"/>
    <property type="project" value="InterPro"/>
</dbReference>
<keyword evidence="3" id="KW-0413">Isomerase</keyword>
<evidence type="ECO:0000256" key="1">
    <source>
        <dbReference type="ARBA" id="ARBA00009375"/>
    </source>
</evidence>
<evidence type="ECO:0000313" key="7">
    <source>
        <dbReference type="EMBL" id="EIE24783.1"/>
    </source>
</evidence>
<evidence type="ECO:0000256" key="4">
    <source>
        <dbReference type="PIRSR" id="PIRSR641708-1"/>
    </source>
</evidence>
<dbReference type="InterPro" id="IPR001406">
    <property type="entry name" value="PsdUridine_synth_TruA"/>
</dbReference>
<feature type="binding site" evidence="5">
    <location>
        <position position="120"/>
    </location>
    <ligand>
        <name>substrate</name>
    </ligand>
</feature>
<dbReference type="PANTHER" id="PTHR11142:SF9">
    <property type="entry name" value="TRNA PSEUDOURIDINE SYNTHASE-RELATED"/>
    <property type="match status" value="1"/>
</dbReference>
<dbReference type="InterPro" id="IPR041708">
    <property type="entry name" value="PUS1/PUS2-like"/>
</dbReference>
<protein>
    <submittedName>
        <fullName evidence="7">Pseudouridine synthase</fullName>
    </submittedName>
</protein>
<evidence type="ECO:0000256" key="2">
    <source>
        <dbReference type="ARBA" id="ARBA00022694"/>
    </source>
</evidence>
<dbReference type="Gene3D" id="3.30.70.660">
    <property type="entry name" value="Pseudouridine synthase I, catalytic domain, C-terminal subdomain"/>
    <property type="match status" value="1"/>
</dbReference>
<comment type="similarity">
    <text evidence="1">Belongs to the tRNA pseudouridine synthase TruA family.</text>
</comment>
<evidence type="ECO:0000259" key="6">
    <source>
        <dbReference type="Pfam" id="PF01416"/>
    </source>
</evidence>
<feature type="domain" description="Pseudouridine synthase I TruA alpha/beta" evidence="6">
    <location>
        <begin position="152"/>
        <end position="286"/>
    </location>
</feature>
<dbReference type="GO" id="GO:0003723">
    <property type="term" value="F:RNA binding"/>
    <property type="evidence" value="ECO:0007669"/>
    <property type="project" value="InterPro"/>
</dbReference>
<dbReference type="GO" id="GO:0005634">
    <property type="term" value="C:nucleus"/>
    <property type="evidence" value="ECO:0007669"/>
    <property type="project" value="TreeGrafter"/>
</dbReference>
<evidence type="ECO:0000256" key="5">
    <source>
        <dbReference type="PIRSR" id="PIRSR641708-2"/>
    </source>
</evidence>
<proteinExistence type="inferred from homology"/>
<name>I0Z2B4_COCSC</name>
<keyword evidence="2" id="KW-0819">tRNA processing</keyword>
<organism evidence="7 8">
    <name type="scientific">Coccomyxa subellipsoidea (strain C-169)</name>
    <name type="common">Green microalga</name>
    <dbReference type="NCBI Taxonomy" id="574566"/>
    <lineage>
        <taxon>Eukaryota</taxon>
        <taxon>Viridiplantae</taxon>
        <taxon>Chlorophyta</taxon>
        <taxon>core chlorophytes</taxon>
        <taxon>Trebouxiophyceae</taxon>
        <taxon>Trebouxiophyceae incertae sedis</taxon>
        <taxon>Coccomyxaceae</taxon>
        <taxon>Coccomyxa</taxon>
        <taxon>Coccomyxa subellipsoidea</taxon>
    </lineage>
</organism>
<dbReference type="InterPro" id="IPR020103">
    <property type="entry name" value="PsdUridine_synth_cat_dom_sf"/>
</dbReference>
<dbReference type="eggNOG" id="KOG2553">
    <property type="taxonomic scope" value="Eukaryota"/>
</dbReference>
<comment type="caution">
    <text evidence="7">The sequence shown here is derived from an EMBL/GenBank/DDBJ whole genome shotgun (WGS) entry which is preliminary data.</text>
</comment>
<dbReference type="Gene3D" id="3.30.70.580">
    <property type="entry name" value="Pseudouridine synthase I, catalytic domain, N-terminal subdomain"/>
    <property type="match status" value="1"/>
</dbReference>
<dbReference type="GO" id="GO:0009982">
    <property type="term" value="F:pseudouridine synthase activity"/>
    <property type="evidence" value="ECO:0007669"/>
    <property type="project" value="InterPro"/>
</dbReference>